<feature type="compositionally biased region" description="Pro residues" evidence="5">
    <location>
        <begin position="118"/>
        <end position="132"/>
    </location>
</feature>
<dbReference type="GeneID" id="121113986"/>
<dbReference type="InterPro" id="IPR013083">
    <property type="entry name" value="Znf_RING/FYVE/PHD"/>
</dbReference>
<evidence type="ECO:0000259" key="6">
    <source>
        <dbReference type="PROSITE" id="PS51805"/>
    </source>
</evidence>
<keyword evidence="4" id="KW-0862">Zinc</keyword>
<evidence type="ECO:0000313" key="7">
    <source>
        <dbReference type="EMBL" id="CDW28193.1"/>
    </source>
</evidence>
<dbReference type="KEGG" id="lsm:121113986"/>
<feature type="compositionally biased region" description="Acidic residues" evidence="5">
    <location>
        <begin position="33"/>
        <end position="44"/>
    </location>
</feature>
<evidence type="ECO:0000256" key="1">
    <source>
        <dbReference type="ARBA" id="ARBA00022553"/>
    </source>
</evidence>
<dbReference type="GO" id="GO:0006357">
    <property type="term" value="P:regulation of transcription by RNA polymerase II"/>
    <property type="evidence" value="ECO:0007669"/>
    <property type="project" value="TreeGrafter"/>
</dbReference>
<dbReference type="EMBL" id="HACA01010832">
    <property type="protein sequence ID" value="CDW28193.1"/>
    <property type="molecule type" value="Transcribed_RNA"/>
</dbReference>
<dbReference type="InterPro" id="IPR034732">
    <property type="entry name" value="EPHD"/>
</dbReference>
<dbReference type="Pfam" id="PF13771">
    <property type="entry name" value="zf-HC5HC2H"/>
    <property type="match status" value="1"/>
</dbReference>
<feature type="compositionally biased region" description="Basic and acidic residues" evidence="5">
    <location>
        <begin position="134"/>
        <end position="147"/>
    </location>
</feature>
<name>A0A0K2TQ84_LEPSM</name>
<dbReference type="RefSeq" id="XP_040563727.1">
    <property type="nucleotide sequence ID" value="XM_040707793.2"/>
</dbReference>
<feature type="compositionally biased region" description="Basic and acidic residues" evidence="5">
    <location>
        <begin position="93"/>
        <end position="108"/>
    </location>
</feature>
<proteinExistence type="predicted"/>
<reference evidence="7" key="1">
    <citation type="submission" date="2014-05" db="EMBL/GenBank/DDBJ databases">
        <authorList>
            <person name="Chronopoulou M."/>
        </authorList>
    </citation>
    <scope>NUCLEOTIDE SEQUENCE</scope>
    <source>
        <tissue evidence="7">Whole organism</tissue>
    </source>
</reference>
<dbReference type="PANTHER" id="PTHR14955:SF4">
    <property type="entry name" value="PHD-TYPE DOMAIN-CONTAINING PROTEIN"/>
    <property type="match status" value="1"/>
</dbReference>
<dbReference type="AlphaFoldDB" id="A0A0K2TQ84"/>
<evidence type="ECO:0000256" key="3">
    <source>
        <dbReference type="ARBA" id="ARBA00022771"/>
    </source>
</evidence>
<dbReference type="PROSITE" id="PS51805">
    <property type="entry name" value="EPHD"/>
    <property type="match status" value="1"/>
</dbReference>
<dbReference type="Gene3D" id="3.30.40.10">
    <property type="entry name" value="Zinc/RING finger domain, C3HC4 (zinc finger)"/>
    <property type="match status" value="1"/>
</dbReference>
<keyword evidence="3" id="KW-0863">Zinc-finger</keyword>
<feature type="region of interest" description="Disordered" evidence="5">
    <location>
        <begin position="87"/>
        <end position="164"/>
    </location>
</feature>
<evidence type="ECO:0000256" key="5">
    <source>
        <dbReference type="SAM" id="MobiDB-lite"/>
    </source>
</evidence>
<organism evidence="7">
    <name type="scientific">Lepeophtheirus salmonis</name>
    <name type="common">Salmon louse</name>
    <name type="synonym">Caligus salmonis</name>
    <dbReference type="NCBI Taxonomy" id="72036"/>
    <lineage>
        <taxon>Eukaryota</taxon>
        <taxon>Metazoa</taxon>
        <taxon>Ecdysozoa</taxon>
        <taxon>Arthropoda</taxon>
        <taxon>Crustacea</taxon>
        <taxon>Multicrustacea</taxon>
        <taxon>Hexanauplia</taxon>
        <taxon>Copepoda</taxon>
        <taxon>Siphonostomatoida</taxon>
        <taxon>Caligidae</taxon>
        <taxon>Lepeophtheirus</taxon>
    </lineage>
</organism>
<feature type="domain" description="PHD-type" evidence="6">
    <location>
        <begin position="304"/>
        <end position="414"/>
    </location>
</feature>
<dbReference type="OrthoDB" id="10029243at2759"/>
<accession>A0A0K2TQ84</accession>
<sequence>MAEGAVRKLKRGSGEYYLNDEFASGHSNSNSPQDDENGSESDDILIIDECIRSDKKSPKLGPGSSYRLIDTDEKKFEQVENELEALFAGVESDDGKVEKNLPKEETKVKTPPSKATSPTPPPPRPVALPPSKPPKKETVKKRAEKSTPKSQVSSNKSLKLKRKKNLTKQESLLEKYKGPFLRIEGPDPFNPVWSNIINFSHDPLTSEAEVRLWSSIDGISEHEHHSRMAGLTSAALLTTSSYYDENWICVFCKNRSHYQGLGDLFGPYYVPSELMKDFTVPKKSKPSDLASKFILGGAEPASKKRKRKKSAVNEASLNASVTSANAHPNEVEVWMHEDCICWIQDIQILGHRLIGLERAIEDSNKTRCAICSLNGCSFGCSSIGCRRVAHYPCALMSKWTLDEKEFQAFCLDHSSKD</sequence>
<dbReference type="GO" id="GO:0005634">
    <property type="term" value="C:nucleus"/>
    <property type="evidence" value="ECO:0007669"/>
    <property type="project" value="TreeGrafter"/>
</dbReference>
<dbReference type="PANTHER" id="PTHR14955">
    <property type="entry name" value="RETINOIC ACID INDUCED 1/TRANSCRIPTION FACTOR 20"/>
    <property type="match status" value="1"/>
</dbReference>
<keyword evidence="2" id="KW-0479">Metal-binding</keyword>
<feature type="region of interest" description="Disordered" evidence="5">
    <location>
        <begin position="19"/>
        <end position="44"/>
    </location>
</feature>
<protein>
    <recommendedName>
        <fullName evidence="6">PHD-type domain-containing protein</fullName>
    </recommendedName>
</protein>
<keyword evidence="1" id="KW-0597">Phosphoprotein</keyword>
<dbReference type="InterPro" id="IPR052440">
    <property type="entry name" value="Trans_Reg/Chrom_Remod"/>
</dbReference>
<evidence type="ECO:0000256" key="2">
    <source>
        <dbReference type="ARBA" id="ARBA00022723"/>
    </source>
</evidence>
<dbReference type="GO" id="GO:0008270">
    <property type="term" value="F:zinc ion binding"/>
    <property type="evidence" value="ECO:0007669"/>
    <property type="project" value="UniProtKB-KW"/>
</dbReference>
<evidence type="ECO:0000256" key="4">
    <source>
        <dbReference type="ARBA" id="ARBA00022833"/>
    </source>
</evidence>